<reference evidence="4 5" key="1">
    <citation type="submission" date="2015-07" db="EMBL/GenBank/DDBJ databases">
        <authorList>
            <person name="Ju K.-S."/>
            <person name="Doroghazi J.R."/>
            <person name="Metcalf W.W."/>
        </authorList>
    </citation>
    <scope>NUCLEOTIDE SEQUENCE [LARGE SCALE GENOMIC DNA]</scope>
    <source>
        <strain evidence="4 5">NRRL B-3589</strain>
    </source>
</reference>
<keyword evidence="5" id="KW-1185">Reference proteome</keyword>
<evidence type="ECO:0000256" key="3">
    <source>
        <dbReference type="ARBA" id="ARBA00022905"/>
    </source>
</evidence>
<sequence length="73" mass="8080">MLRHDAVRDAELLLLPERVVVLSDTAAQILRLCDGDRDVSAIVGELEARYPGAPVAAEAPRFLDRVRGEGWLR</sequence>
<gene>
    <name evidence="4" type="ORF">ADK38_08350</name>
</gene>
<protein>
    <recommendedName>
        <fullName evidence="6">Pyrroloquinoline quinone biosynthesis protein PqqD</fullName>
    </recommendedName>
</protein>
<dbReference type="InterPro" id="IPR008792">
    <property type="entry name" value="PQQD"/>
</dbReference>
<dbReference type="Pfam" id="PF05402">
    <property type="entry name" value="PqqD"/>
    <property type="match status" value="1"/>
</dbReference>
<accession>A0ABR5JB18</accession>
<evidence type="ECO:0000313" key="5">
    <source>
        <dbReference type="Proteomes" id="UP000037020"/>
    </source>
</evidence>
<keyword evidence="3" id="KW-0884">PQQ biosynthesis</keyword>
<evidence type="ECO:0000313" key="4">
    <source>
        <dbReference type="EMBL" id="KOG90508.1"/>
    </source>
</evidence>
<evidence type="ECO:0008006" key="6">
    <source>
        <dbReference type="Google" id="ProtNLM"/>
    </source>
</evidence>
<dbReference type="EMBL" id="LGUT01000688">
    <property type="protein sequence ID" value="KOG90508.1"/>
    <property type="molecule type" value="Genomic_DNA"/>
</dbReference>
<comment type="subunit">
    <text evidence="2">Monomer. Interacts with PqqE.</text>
</comment>
<name>A0ABR5JB18_9ACTN</name>
<evidence type="ECO:0000256" key="2">
    <source>
        <dbReference type="ARBA" id="ARBA00011741"/>
    </source>
</evidence>
<comment type="pathway">
    <text evidence="1">Cofactor biosynthesis; pyrroloquinoline quinone biosynthesis.</text>
</comment>
<dbReference type="InterPro" id="IPR022479">
    <property type="entry name" value="PqqD_bac"/>
</dbReference>
<dbReference type="Proteomes" id="UP000037020">
    <property type="component" value="Unassembled WGS sequence"/>
</dbReference>
<dbReference type="NCBIfam" id="TIGR03859">
    <property type="entry name" value="PQQ_PqqD"/>
    <property type="match status" value="1"/>
</dbReference>
<comment type="caution">
    <text evidence="4">The sequence shown here is derived from an EMBL/GenBank/DDBJ whole genome shotgun (WGS) entry which is preliminary data.</text>
</comment>
<organism evidence="4 5">
    <name type="scientific">Streptomyces varsoviensis</name>
    <dbReference type="NCBI Taxonomy" id="67373"/>
    <lineage>
        <taxon>Bacteria</taxon>
        <taxon>Bacillati</taxon>
        <taxon>Actinomycetota</taxon>
        <taxon>Actinomycetes</taxon>
        <taxon>Kitasatosporales</taxon>
        <taxon>Streptomycetaceae</taxon>
        <taxon>Streptomyces</taxon>
    </lineage>
</organism>
<dbReference type="Gene3D" id="1.10.10.1150">
    <property type="entry name" value="Coenzyme PQQ synthesis protein D (PqqD)"/>
    <property type="match status" value="1"/>
</dbReference>
<proteinExistence type="predicted"/>
<dbReference type="InterPro" id="IPR041881">
    <property type="entry name" value="PqqD_sf"/>
</dbReference>
<evidence type="ECO:0000256" key="1">
    <source>
        <dbReference type="ARBA" id="ARBA00004886"/>
    </source>
</evidence>